<proteinExistence type="predicted"/>
<dbReference type="InterPro" id="IPR029044">
    <property type="entry name" value="Nucleotide-diphossugar_trans"/>
</dbReference>
<feature type="domain" description="Glycosyltransferase 2-like" evidence="1">
    <location>
        <begin position="10"/>
        <end position="145"/>
    </location>
</feature>
<dbReference type="Proteomes" id="UP000070457">
    <property type="component" value="Unassembled WGS sequence"/>
</dbReference>
<dbReference type="STRING" id="1617426.TR69_WS6001001442"/>
<keyword evidence="2" id="KW-0328">Glycosyltransferase</keyword>
<sequence>MAKKTQINFSVVIPYYNMGAYVDEAIAAVDAQTLDGVELIIVNDGSTEPESLAVLDRIRRERTDIKIIDQQNKKLPGARNTGVKEASGRYVACLDADDSWDPEYLKKAFEVYERDTQNMIAIVTSWVQFFGERNDIWQVPDFDLPQMFIANPLQSSSTFRRSVWQELGGFDETMVHGYEDWDFWMRAVAKGYEWRSIPETLIRYRSRSDSMVVDSDKRRYELYEYILTKNSKMLAESAVPVLVQALRRYDDLHRRYNDAKGRSLVSRIANLIKP</sequence>
<evidence type="ECO:0000313" key="3">
    <source>
        <dbReference type="Proteomes" id="UP000070457"/>
    </source>
</evidence>
<name>A0A136LW15_9BACT</name>
<dbReference type="EMBL" id="JYNZ01000006">
    <property type="protein sequence ID" value="KXK25836.1"/>
    <property type="molecule type" value="Genomic_DNA"/>
</dbReference>
<reference evidence="2 3" key="1">
    <citation type="submission" date="2015-02" db="EMBL/GenBank/DDBJ databases">
        <title>Improved understanding of the partial-nitritation anammox process through 23 genomes representing the majority of the microbial community.</title>
        <authorList>
            <person name="Speth D.R."/>
            <person name="In T Zandt M."/>
            <person name="Guerrero Cruz S."/>
            <person name="Jetten M.S."/>
            <person name="Dutilh B.E."/>
        </authorList>
    </citation>
    <scope>NUCLEOTIDE SEQUENCE [LARGE SCALE GENOMIC DNA]</scope>
    <source>
        <strain evidence="2">OLB20</strain>
    </source>
</reference>
<evidence type="ECO:0000313" key="2">
    <source>
        <dbReference type="EMBL" id="KXK25836.1"/>
    </source>
</evidence>
<dbReference type="InterPro" id="IPR050834">
    <property type="entry name" value="Glycosyltransf_2"/>
</dbReference>
<dbReference type="EC" id="2.4.-.-" evidence="2"/>
<dbReference type="PANTHER" id="PTHR43685">
    <property type="entry name" value="GLYCOSYLTRANSFERASE"/>
    <property type="match status" value="1"/>
</dbReference>
<dbReference type="SUPFAM" id="SSF53448">
    <property type="entry name" value="Nucleotide-diphospho-sugar transferases"/>
    <property type="match status" value="1"/>
</dbReference>
<dbReference type="CDD" id="cd00761">
    <property type="entry name" value="Glyco_tranf_GTA_type"/>
    <property type="match status" value="1"/>
</dbReference>
<gene>
    <name evidence="2" type="primary">epsJ</name>
    <name evidence="2" type="ORF">TR69_WS6001001442</name>
</gene>
<comment type="caution">
    <text evidence="2">The sequence shown here is derived from an EMBL/GenBank/DDBJ whole genome shotgun (WGS) entry which is preliminary data.</text>
</comment>
<dbReference type="Gene3D" id="3.90.550.10">
    <property type="entry name" value="Spore Coat Polysaccharide Biosynthesis Protein SpsA, Chain A"/>
    <property type="match status" value="1"/>
</dbReference>
<protein>
    <submittedName>
        <fullName evidence="2">Putative glycosyltransferase EpsJ</fullName>
        <ecNumber evidence="2">2.4.-.-</ecNumber>
    </submittedName>
</protein>
<dbReference type="PANTHER" id="PTHR43685:SF2">
    <property type="entry name" value="GLYCOSYLTRANSFERASE 2-LIKE DOMAIN-CONTAINING PROTEIN"/>
    <property type="match status" value="1"/>
</dbReference>
<dbReference type="PATRIC" id="fig|1617426.3.peg.1421"/>
<dbReference type="GO" id="GO:0016757">
    <property type="term" value="F:glycosyltransferase activity"/>
    <property type="evidence" value="ECO:0007669"/>
    <property type="project" value="UniProtKB-KW"/>
</dbReference>
<accession>A0A136LW15</accession>
<organism evidence="2 3">
    <name type="scientific">candidate division WS6 bacterium OLB20</name>
    <dbReference type="NCBI Taxonomy" id="1617426"/>
    <lineage>
        <taxon>Bacteria</taxon>
        <taxon>Candidatus Dojkabacteria</taxon>
    </lineage>
</organism>
<evidence type="ECO:0000259" key="1">
    <source>
        <dbReference type="Pfam" id="PF00535"/>
    </source>
</evidence>
<dbReference type="AlphaFoldDB" id="A0A136LW15"/>
<dbReference type="Pfam" id="PF00535">
    <property type="entry name" value="Glycos_transf_2"/>
    <property type="match status" value="1"/>
</dbReference>
<keyword evidence="2" id="KW-0808">Transferase</keyword>
<dbReference type="InterPro" id="IPR001173">
    <property type="entry name" value="Glyco_trans_2-like"/>
</dbReference>